<gene>
    <name evidence="14" type="primary">trpB_2</name>
    <name evidence="12" type="synonym">trpB</name>
    <name evidence="14" type="ORF">ZRA01_29530</name>
</gene>
<keyword evidence="9 12" id="KW-0057">Aromatic amino acid biosynthesis</keyword>
<dbReference type="RefSeq" id="WP_141353632.1">
    <property type="nucleotide sequence ID" value="NZ_BJNV01000056.1"/>
</dbReference>
<comment type="catalytic activity">
    <reaction evidence="11 12">
        <text>(1S,2R)-1-C-(indol-3-yl)glycerol 3-phosphate + L-serine = D-glyceraldehyde 3-phosphate + L-tryptophan + H2O</text>
        <dbReference type="Rhea" id="RHEA:10532"/>
        <dbReference type="ChEBI" id="CHEBI:15377"/>
        <dbReference type="ChEBI" id="CHEBI:33384"/>
        <dbReference type="ChEBI" id="CHEBI:57912"/>
        <dbReference type="ChEBI" id="CHEBI:58866"/>
        <dbReference type="ChEBI" id="CHEBI:59776"/>
        <dbReference type="EC" id="4.2.1.20"/>
    </reaction>
</comment>
<dbReference type="InterPro" id="IPR036052">
    <property type="entry name" value="TrpB-like_PALP_sf"/>
</dbReference>
<dbReference type="Pfam" id="PF00291">
    <property type="entry name" value="PALP"/>
    <property type="match status" value="1"/>
</dbReference>
<dbReference type="AlphaFoldDB" id="A0A4Y4D292"/>
<dbReference type="InterPro" id="IPR006653">
    <property type="entry name" value="Trp_synth_b_CS"/>
</dbReference>
<keyword evidence="10 12" id="KW-0456">Lyase</keyword>
<evidence type="ECO:0000259" key="13">
    <source>
        <dbReference type="Pfam" id="PF00291"/>
    </source>
</evidence>
<comment type="similarity">
    <text evidence="4 12">Belongs to the TrpB family.</text>
</comment>
<evidence type="ECO:0000313" key="14">
    <source>
        <dbReference type="EMBL" id="GEC96880.1"/>
    </source>
</evidence>
<keyword evidence="6 12" id="KW-0028">Amino-acid biosynthesis</keyword>
<sequence>MSDQIKYLLDESRMPKAWYNIAADLPVPLPPPLHPGTLQPLGPSDLAPLFPNAIIAQEMSTERYIDIPEPVREVLCQWRPSPLFRARRLEKLLGTPAKIYYKYEGVSPAGSHKPNSAVPQAWYNAQEGVKRLTTETGAGQWGSSLAYAGGLYGLDVTVFQVRVSYDQKPYRRALMETWGARCIPSPSPETEYGRAVLAKYPDHIGSLGIAISEAVEVAAQQDDTKYALGSVLNHVLLHQTIIGEEAILQMEMAGDDPDVVISCVGGGSNFAGIAFPFIGLGLRGGPNAKKRRILAIEPSACPSLSRGKYAYDFGDTAHLTPLVKMHTLGSDFTPPGLHAGGLRYHGMAPLVSHAKELGLIEARSVHQTDCFAAGVMFARAEGIVAAPECTHAIRGAIDEALRCKAEGKSETILFCLSGHGHFDMASYTNYMSGKLVDQEYDEKELAMALSMLPKVEA</sequence>
<evidence type="ECO:0000256" key="4">
    <source>
        <dbReference type="ARBA" id="ARBA00009982"/>
    </source>
</evidence>
<keyword evidence="8 12" id="KW-0663">Pyridoxal phosphate</keyword>
<dbReference type="SUPFAM" id="SSF53686">
    <property type="entry name" value="Tryptophan synthase beta subunit-like PLP-dependent enzymes"/>
    <property type="match status" value="1"/>
</dbReference>
<comment type="function">
    <text evidence="2 12">The beta subunit is responsible for the synthesis of L-tryptophan from indole and L-serine.</text>
</comment>
<dbReference type="InterPro" id="IPR023026">
    <property type="entry name" value="Trp_synth_beta/beta-like"/>
</dbReference>
<comment type="cofactor">
    <cofactor evidence="1 12">
        <name>pyridoxal 5'-phosphate</name>
        <dbReference type="ChEBI" id="CHEBI:597326"/>
    </cofactor>
</comment>
<proteinExistence type="inferred from homology"/>
<feature type="domain" description="Tryptophan synthase beta chain-like PALP" evidence="13">
    <location>
        <begin position="79"/>
        <end position="418"/>
    </location>
</feature>
<dbReference type="PANTHER" id="PTHR48077:SF6">
    <property type="entry name" value="TRYPTOPHAN SYNTHASE"/>
    <property type="match status" value="1"/>
</dbReference>
<dbReference type="GO" id="GO:0052684">
    <property type="term" value="F:L-serine hydro-lyase (adding indole, L-tryptophan-forming) activity"/>
    <property type="evidence" value="ECO:0007669"/>
    <property type="project" value="TreeGrafter"/>
</dbReference>
<dbReference type="Proteomes" id="UP000318422">
    <property type="component" value="Unassembled WGS sequence"/>
</dbReference>
<evidence type="ECO:0000256" key="1">
    <source>
        <dbReference type="ARBA" id="ARBA00001933"/>
    </source>
</evidence>
<comment type="subunit">
    <text evidence="5 12">Tetramer of two alpha and two beta chains.</text>
</comment>
<dbReference type="HAMAP" id="MF_00133">
    <property type="entry name" value="Trp_synth_beta"/>
    <property type="match status" value="1"/>
</dbReference>
<accession>A0A4Y4D292</accession>
<evidence type="ECO:0000256" key="6">
    <source>
        <dbReference type="ARBA" id="ARBA00022605"/>
    </source>
</evidence>
<evidence type="ECO:0000256" key="5">
    <source>
        <dbReference type="ARBA" id="ARBA00011270"/>
    </source>
</evidence>
<dbReference type="PANTHER" id="PTHR48077">
    <property type="entry name" value="TRYPTOPHAN SYNTHASE-RELATED"/>
    <property type="match status" value="1"/>
</dbReference>
<evidence type="ECO:0000256" key="2">
    <source>
        <dbReference type="ARBA" id="ARBA00002786"/>
    </source>
</evidence>
<dbReference type="PIRSF" id="PIRSF500824">
    <property type="entry name" value="TrpB_prok"/>
    <property type="match status" value="1"/>
</dbReference>
<keyword evidence="7 12" id="KW-0822">Tryptophan biosynthesis</keyword>
<comment type="caution">
    <text evidence="14">The sequence shown here is derived from an EMBL/GenBank/DDBJ whole genome shotgun (WGS) entry which is preliminary data.</text>
</comment>
<feature type="modified residue" description="N6-(pyridoxal phosphate)lysine" evidence="12">
    <location>
        <position position="113"/>
    </location>
</feature>
<dbReference type="GO" id="GO:0004834">
    <property type="term" value="F:tryptophan synthase activity"/>
    <property type="evidence" value="ECO:0007669"/>
    <property type="project" value="UniProtKB-UniRule"/>
</dbReference>
<dbReference type="GO" id="GO:0005737">
    <property type="term" value="C:cytoplasm"/>
    <property type="evidence" value="ECO:0007669"/>
    <property type="project" value="TreeGrafter"/>
</dbReference>
<evidence type="ECO:0000256" key="12">
    <source>
        <dbReference type="HAMAP-Rule" id="MF_00133"/>
    </source>
</evidence>
<dbReference type="InterPro" id="IPR006316">
    <property type="entry name" value="Trp_synth_b-like"/>
</dbReference>
<dbReference type="EC" id="4.2.1.20" evidence="12"/>
<organism evidence="14 15">
    <name type="scientific">Zoogloea ramigera</name>
    <dbReference type="NCBI Taxonomy" id="350"/>
    <lineage>
        <taxon>Bacteria</taxon>
        <taxon>Pseudomonadati</taxon>
        <taxon>Pseudomonadota</taxon>
        <taxon>Betaproteobacteria</taxon>
        <taxon>Rhodocyclales</taxon>
        <taxon>Zoogloeaceae</taxon>
        <taxon>Zoogloea</taxon>
    </lineage>
</organism>
<dbReference type="Gene3D" id="3.40.50.1100">
    <property type="match status" value="2"/>
</dbReference>
<evidence type="ECO:0000313" key="15">
    <source>
        <dbReference type="Proteomes" id="UP000318422"/>
    </source>
</evidence>
<evidence type="ECO:0000256" key="8">
    <source>
        <dbReference type="ARBA" id="ARBA00022898"/>
    </source>
</evidence>
<evidence type="ECO:0000256" key="11">
    <source>
        <dbReference type="ARBA" id="ARBA00049047"/>
    </source>
</evidence>
<dbReference type="EMBL" id="BJNV01000056">
    <property type="protein sequence ID" value="GEC96880.1"/>
    <property type="molecule type" value="Genomic_DNA"/>
</dbReference>
<dbReference type="OrthoDB" id="9766131at2"/>
<comment type="pathway">
    <text evidence="3 12">Amino-acid biosynthesis; L-tryptophan biosynthesis; L-tryptophan from chorismate: step 5/5.</text>
</comment>
<evidence type="ECO:0000256" key="10">
    <source>
        <dbReference type="ARBA" id="ARBA00023239"/>
    </source>
</evidence>
<evidence type="ECO:0000256" key="3">
    <source>
        <dbReference type="ARBA" id="ARBA00004733"/>
    </source>
</evidence>
<reference evidence="14 15" key="1">
    <citation type="submission" date="2019-06" db="EMBL/GenBank/DDBJ databases">
        <title>Whole genome shotgun sequence of Zoogloea ramigera NBRC 15342.</title>
        <authorList>
            <person name="Hosoyama A."/>
            <person name="Uohara A."/>
            <person name="Ohji S."/>
            <person name="Ichikawa N."/>
        </authorList>
    </citation>
    <scope>NUCLEOTIDE SEQUENCE [LARGE SCALE GENOMIC DNA]</scope>
    <source>
        <strain evidence="14 15">NBRC 15342</strain>
    </source>
</reference>
<dbReference type="GO" id="GO:0030170">
    <property type="term" value="F:pyridoxal phosphate binding"/>
    <property type="evidence" value="ECO:0007669"/>
    <property type="project" value="InterPro"/>
</dbReference>
<dbReference type="UniPathway" id="UPA00035">
    <property type="reaction ID" value="UER00044"/>
</dbReference>
<dbReference type="PIRSF" id="PIRSF001413">
    <property type="entry name" value="Trp_syn_beta"/>
    <property type="match status" value="1"/>
</dbReference>
<dbReference type="NCBIfam" id="NF009057">
    <property type="entry name" value="PRK12391.1"/>
    <property type="match status" value="1"/>
</dbReference>
<evidence type="ECO:0000256" key="9">
    <source>
        <dbReference type="ARBA" id="ARBA00023141"/>
    </source>
</evidence>
<dbReference type="NCBIfam" id="TIGR01415">
    <property type="entry name" value="trpB_rel"/>
    <property type="match status" value="1"/>
</dbReference>
<dbReference type="PROSITE" id="PS00168">
    <property type="entry name" value="TRP_SYNTHASE_BETA"/>
    <property type="match status" value="1"/>
</dbReference>
<dbReference type="InterPro" id="IPR001926">
    <property type="entry name" value="TrpB-like_PALP"/>
</dbReference>
<keyword evidence="15" id="KW-1185">Reference proteome</keyword>
<evidence type="ECO:0000256" key="7">
    <source>
        <dbReference type="ARBA" id="ARBA00022822"/>
    </source>
</evidence>
<protein>
    <recommendedName>
        <fullName evidence="12">Tryptophan synthase beta chain</fullName>
        <ecNumber evidence="12">4.2.1.20</ecNumber>
    </recommendedName>
</protein>
<name>A0A4Y4D292_ZOORA</name>